<dbReference type="InterPro" id="IPR005119">
    <property type="entry name" value="LysR_subst-bd"/>
</dbReference>
<keyword evidence="4" id="KW-0804">Transcription</keyword>
<evidence type="ECO:0000313" key="6">
    <source>
        <dbReference type="EMBL" id="NYD34908.1"/>
    </source>
</evidence>
<dbReference type="Pfam" id="PF03466">
    <property type="entry name" value="LysR_substrate"/>
    <property type="match status" value="1"/>
</dbReference>
<dbReference type="SUPFAM" id="SSF46785">
    <property type="entry name" value="Winged helix' DNA-binding domain"/>
    <property type="match status" value="1"/>
</dbReference>
<dbReference type="PANTHER" id="PTHR30346:SF29">
    <property type="entry name" value="LYSR SUBSTRATE-BINDING"/>
    <property type="match status" value="1"/>
</dbReference>
<dbReference type="Gene3D" id="1.10.10.10">
    <property type="entry name" value="Winged helix-like DNA-binding domain superfamily/Winged helix DNA-binding domain"/>
    <property type="match status" value="1"/>
</dbReference>
<comment type="caution">
    <text evidence="6">The sequence shown here is derived from an EMBL/GenBank/DDBJ whole genome shotgun (WGS) entry which is preliminary data.</text>
</comment>
<dbReference type="SUPFAM" id="SSF53850">
    <property type="entry name" value="Periplasmic binding protein-like II"/>
    <property type="match status" value="1"/>
</dbReference>
<dbReference type="InterPro" id="IPR036390">
    <property type="entry name" value="WH_DNA-bd_sf"/>
</dbReference>
<keyword evidence="2" id="KW-0805">Transcription regulation</keyword>
<dbReference type="Proteomes" id="UP000535890">
    <property type="component" value="Unassembled WGS sequence"/>
</dbReference>
<reference evidence="6 7" key="1">
    <citation type="submission" date="2020-07" db="EMBL/GenBank/DDBJ databases">
        <title>Sequencing the genomes of 1000 actinobacteria strains.</title>
        <authorList>
            <person name="Klenk H.-P."/>
        </authorList>
    </citation>
    <scope>NUCLEOTIDE SEQUENCE [LARGE SCALE GENOMIC DNA]</scope>
    <source>
        <strain evidence="6 7">DSM 45772</strain>
    </source>
</reference>
<evidence type="ECO:0000256" key="2">
    <source>
        <dbReference type="ARBA" id="ARBA00023015"/>
    </source>
</evidence>
<dbReference type="InterPro" id="IPR000847">
    <property type="entry name" value="LysR_HTH_N"/>
</dbReference>
<proteinExistence type="inferred from homology"/>
<accession>A0A7Y9DT05</accession>
<dbReference type="PANTHER" id="PTHR30346">
    <property type="entry name" value="TRANSCRIPTIONAL DUAL REGULATOR HCAR-RELATED"/>
    <property type="match status" value="1"/>
</dbReference>
<dbReference type="Gene3D" id="3.40.190.10">
    <property type="entry name" value="Periplasmic binding protein-like II"/>
    <property type="match status" value="2"/>
</dbReference>
<feature type="domain" description="HTH lysR-type" evidence="5">
    <location>
        <begin position="2"/>
        <end position="59"/>
    </location>
</feature>
<evidence type="ECO:0000256" key="4">
    <source>
        <dbReference type="ARBA" id="ARBA00023163"/>
    </source>
</evidence>
<evidence type="ECO:0000256" key="3">
    <source>
        <dbReference type="ARBA" id="ARBA00023125"/>
    </source>
</evidence>
<evidence type="ECO:0000256" key="1">
    <source>
        <dbReference type="ARBA" id="ARBA00009437"/>
    </source>
</evidence>
<dbReference type="PROSITE" id="PS50931">
    <property type="entry name" value="HTH_LYSR"/>
    <property type="match status" value="1"/>
</dbReference>
<gene>
    <name evidence="6" type="ORF">BJ983_001010</name>
</gene>
<dbReference type="Pfam" id="PF00126">
    <property type="entry name" value="HTH_1"/>
    <property type="match status" value="1"/>
</dbReference>
<evidence type="ECO:0000259" key="5">
    <source>
        <dbReference type="PROSITE" id="PS50931"/>
    </source>
</evidence>
<dbReference type="GO" id="GO:0032993">
    <property type="term" value="C:protein-DNA complex"/>
    <property type="evidence" value="ECO:0007669"/>
    <property type="project" value="TreeGrafter"/>
</dbReference>
<dbReference type="InterPro" id="IPR036388">
    <property type="entry name" value="WH-like_DNA-bd_sf"/>
</dbReference>
<name>A0A7Y9DT05_9PSEU</name>
<sequence>MLDTQRLRVFRSVVASGTVAAAADNLGYTPSAVSQHITALARETGLNLFERVGRGLRPTAAGLALADQADAVLARLGEAEAVVADLRAGRTGTVSLGYFASAGSAWLPHVVTRLTGEFPDVRLDLSLLEYLPDDPAHRPDLQVAVARPGWTPRPGFTAHHLLDDPYVAVVPRTHRLAGVAEVELAELAGEQWVDNDAAQGACRAVLLEACTAAGFAPSFHVEAADYPTAIAFVDAGIGLTVLPVLGTRALPAGLCTVRVVRPTPVRSIMAVLRDAAAHTPPVRAALETLRGVAATCA</sequence>
<evidence type="ECO:0000313" key="7">
    <source>
        <dbReference type="Proteomes" id="UP000535890"/>
    </source>
</evidence>
<keyword evidence="3 6" id="KW-0238">DNA-binding</keyword>
<dbReference type="GO" id="GO:0003700">
    <property type="term" value="F:DNA-binding transcription factor activity"/>
    <property type="evidence" value="ECO:0007669"/>
    <property type="project" value="InterPro"/>
</dbReference>
<keyword evidence="7" id="KW-1185">Reference proteome</keyword>
<comment type="similarity">
    <text evidence="1">Belongs to the LysR transcriptional regulatory family.</text>
</comment>
<dbReference type="EMBL" id="JACCBN010000001">
    <property type="protein sequence ID" value="NYD34908.1"/>
    <property type="molecule type" value="Genomic_DNA"/>
</dbReference>
<dbReference type="RefSeq" id="WP_179792812.1">
    <property type="nucleotide sequence ID" value="NZ_BAABHP010000003.1"/>
</dbReference>
<organism evidence="6 7">
    <name type="scientific">Actinomycetospora corticicola</name>
    <dbReference type="NCBI Taxonomy" id="663602"/>
    <lineage>
        <taxon>Bacteria</taxon>
        <taxon>Bacillati</taxon>
        <taxon>Actinomycetota</taxon>
        <taxon>Actinomycetes</taxon>
        <taxon>Pseudonocardiales</taxon>
        <taxon>Pseudonocardiaceae</taxon>
        <taxon>Actinomycetospora</taxon>
    </lineage>
</organism>
<dbReference type="GO" id="GO:0003677">
    <property type="term" value="F:DNA binding"/>
    <property type="evidence" value="ECO:0007669"/>
    <property type="project" value="UniProtKB-KW"/>
</dbReference>
<dbReference type="AlphaFoldDB" id="A0A7Y9DT05"/>
<protein>
    <submittedName>
        <fullName evidence="6">DNA-binding transcriptional LysR family regulator</fullName>
    </submittedName>
</protein>